<evidence type="ECO:0000256" key="1">
    <source>
        <dbReference type="SAM" id="MobiDB-lite"/>
    </source>
</evidence>
<protein>
    <submittedName>
        <fullName evidence="4">Uncharacterized protein</fullName>
    </submittedName>
</protein>
<gene>
    <name evidence="4" type="ORF">DFH08DRAFT_972828</name>
</gene>
<dbReference type="AlphaFoldDB" id="A0AAD6ZBD5"/>
<feature type="chain" id="PRO_5042190910" evidence="3">
    <location>
        <begin position="28"/>
        <end position="437"/>
    </location>
</feature>
<sequence length="437" mass="45125">MLTFLSFFSDVLVLSFVVLTHVALSSGSVLTATIDDTTGDSLTGAQPSYSGSFSANSNCDGCLVHPDPQKALGGTWHDSSQFGGAPPVSVTLSFTGIGIDVFCILANTVPGAVTTTDLAFTLDGSSQQPFSHTSDSTSDYEYGAKVFTVGGLSQGAHQLIVATNNPSGSLLLFDYAEYTYQVSDPTTAQVQVTNTVTETSTTHFTATDTEAEKIPSPTPTSIAPASPSHSSSHSGSASTPSPLVSPTIGSSSTTLGSSSIPALPPISSGPSSSSSSLAPPVIASSKKFNYAPVLAGTLIPVILIVAVGVFFCRRRRANSSDIESRNAPLFGSRSSSIHSDPSSRRSARLDHAATIGDGAQSQMVELERSPSGSRLDGSSAIYATDIQSGIREEDASINYSGPSSSASVYSLETSPPPMYTEQRPLPSIPPPPLLLQA</sequence>
<comment type="caution">
    <text evidence="4">The sequence shown here is derived from an EMBL/GenBank/DDBJ whole genome shotgun (WGS) entry which is preliminary data.</text>
</comment>
<feature type="compositionally biased region" description="Basic and acidic residues" evidence="1">
    <location>
        <begin position="341"/>
        <end position="351"/>
    </location>
</feature>
<evidence type="ECO:0000313" key="4">
    <source>
        <dbReference type="EMBL" id="KAJ7314423.1"/>
    </source>
</evidence>
<feature type="signal peptide" evidence="3">
    <location>
        <begin position="1"/>
        <end position="27"/>
    </location>
</feature>
<feature type="region of interest" description="Disordered" evidence="1">
    <location>
        <begin position="201"/>
        <end position="278"/>
    </location>
</feature>
<feature type="transmembrane region" description="Helical" evidence="2">
    <location>
        <begin position="290"/>
        <end position="312"/>
    </location>
</feature>
<keyword evidence="2" id="KW-0472">Membrane</keyword>
<proteinExistence type="predicted"/>
<dbReference type="Gene3D" id="2.60.120.260">
    <property type="entry name" value="Galactose-binding domain-like"/>
    <property type="match status" value="1"/>
</dbReference>
<feature type="compositionally biased region" description="Low complexity" evidence="1">
    <location>
        <begin position="219"/>
        <end position="278"/>
    </location>
</feature>
<feature type="region of interest" description="Disordered" evidence="1">
    <location>
        <begin position="324"/>
        <end position="378"/>
    </location>
</feature>
<evidence type="ECO:0000313" key="5">
    <source>
        <dbReference type="Proteomes" id="UP001218218"/>
    </source>
</evidence>
<organism evidence="4 5">
    <name type="scientific">Mycena albidolilacea</name>
    <dbReference type="NCBI Taxonomy" id="1033008"/>
    <lineage>
        <taxon>Eukaryota</taxon>
        <taxon>Fungi</taxon>
        <taxon>Dikarya</taxon>
        <taxon>Basidiomycota</taxon>
        <taxon>Agaricomycotina</taxon>
        <taxon>Agaricomycetes</taxon>
        <taxon>Agaricomycetidae</taxon>
        <taxon>Agaricales</taxon>
        <taxon>Marasmiineae</taxon>
        <taxon>Mycenaceae</taxon>
        <taxon>Mycena</taxon>
    </lineage>
</organism>
<feature type="compositionally biased region" description="Low complexity" evidence="1">
    <location>
        <begin position="400"/>
        <end position="410"/>
    </location>
</feature>
<keyword evidence="2" id="KW-0812">Transmembrane</keyword>
<dbReference type="Proteomes" id="UP001218218">
    <property type="component" value="Unassembled WGS sequence"/>
</dbReference>
<dbReference type="EMBL" id="JARIHO010000067">
    <property type="protein sequence ID" value="KAJ7314423.1"/>
    <property type="molecule type" value="Genomic_DNA"/>
</dbReference>
<accession>A0AAD6ZBD5</accession>
<evidence type="ECO:0000256" key="2">
    <source>
        <dbReference type="SAM" id="Phobius"/>
    </source>
</evidence>
<keyword evidence="2" id="KW-1133">Transmembrane helix</keyword>
<keyword evidence="3" id="KW-0732">Signal</keyword>
<name>A0AAD6ZBD5_9AGAR</name>
<keyword evidence="5" id="KW-1185">Reference proteome</keyword>
<evidence type="ECO:0000256" key="3">
    <source>
        <dbReference type="SAM" id="SignalP"/>
    </source>
</evidence>
<feature type="compositionally biased region" description="Pro residues" evidence="1">
    <location>
        <begin position="426"/>
        <end position="437"/>
    </location>
</feature>
<feature type="region of interest" description="Disordered" evidence="1">
    <location>
        <begin position="393"/>
        <end position="437"/>
    </location>
</feature>
<reference evidence="4" key="1">
    <citation type="submission" date="2023-03" db="EMBL/GenBank/DDBJ databases">
        <title>Massive genome expansion in bonnet fungi (Mycena s.s.) driven by repeated elements and novel gene families across ecological guilds.</title>
        <authorList>
            <consortium name="Lawrence Berkeley National Laboratory"/>
            <person name="Harder C.B."/>
            <person name="Miyauchi S."/>
            <person name="Viragh M."/>
            <person name="Kuo A."/>
            <person name="Thoen E."/>
            <person name="Andreopoulos B."/>
            <person name="Lu D."/>
            <person name="Skrede I."/>
            <person name="Drula E."/>
            <person name="Henrissat B."/>
            <person name="Morin E."/>
            <person name="Kohler A."/>
            <person name="Barry K."/>
            <person name="LaButti K."/>
            <person name="Morin E."/>
            <person name="Salamov A."/>
            <person name="Lipzen A."/>
            <person name="Mereny Z."/>
            <person name="Hegedus B."/>
            <person name="Baldrian P."/>
            <person name="Stursova M."/>
            <person name="Weitz H."/>
            <person name="Taylor A."/>
            <person name="Grigoriev I.V."/>
            <person name="Nagy L.G."/>
            <person name="Martin F."/>
            <person name="Kauserud H."/>
        </authorList>
    </citation>
    <scope>NUCLEOTIDE SEQUENCE</scope>
    <source>
        <strain evidence="4">CBHHK002</strain>
    </source>
</reference>